<feature type="transmembrane region" description="Helical" evidence="1">
    <location>
        <begin position="483"/>
        <end position="505"/>
    </location>
</feature>
<dbReference type="AlphaFoldDB" id="A0A7L7KQG6"/>
<dbReference type="RefSeq" id="WP_258878667.1">
    <property type="nucleotide sequence ID" value="NZ_CP048914.1"/>
</dbReference>
<feature type="transmembrane region" description="Helical" evidence="1">
    <location>
        <begin position="281"/>
        <end position="303"/>
    </location>
</feature>
<feature type="transmembrane region" description="Helical" evidence="1">
    <location>
        <begin position="151"/>
        <end position="176"/>
    </location>
</feature>
<feature type="transmembrane region" description="Helical" evidence="1">
    <location>
        <begin position="353"/>
        <end position="376"/>
    </location>
</feature>
<dbReference type="EMBL" id="CP048914">
    <property type="protein sequence ID" value="QMS85041.1"/>
    <property type="molecule type" value="Genomic_DNA"/>
</dbReference>
<dbReference type="Proteomes" id="UP000514720">
    <property type="component" value="Chromosome"/>
</dbReference>
<keyword evidence="1" id="KW-1133">Transmembrane helix</keyword>
<dbReference type="KEGG" id="xcl:G4Z02_04555"/>
<name>A0A7L7KQG6_9MOLU</name>
<dbReference type="GO" id="GO:0015813">
    <property type="term" value="P:L-glutamate transmembrane transport"/>
    <property type="evidence" value="ECO:0007669"/>
    <property type="project" value="InterPro"/>
</dbReference>
<protein>
    <recommendedName>
        <fullName evidence="4">Sodium:glutamate symporter</fullName>
    </recommendedName>
</protein>
<evidence type="ECO:0000313" key="3">
    <source>
        <dbReference type="Proteomes" id="UP000514720"/>
    </source>
</evidence>
<feature type="transmembrane region" description="Helical" evidence="1">
    <location>
        <begin position="451"/>
        <end position="471"/>
    </location>
</feature>
<feature type="transmembrane region" description="Helical" evidence="1">
    <location>
        <begin position="315"/>
        <end position="332"/>
    </location>
</feature>
<evidence type="ECO:0008006" key="4">
    <source>
        <dbReference type="Google" id="ProtNLM"/>
    </source>
</evidence>
<organism evidence="2 3">
    <name type="scientific">Candidatus Xianfuyuplasma coldseepsis</name>
    <dbReference type="NCBI Taxonomy" id="2782163"/>
    <lineage>
        <taxon>Bacteria</taxon>
        <taxon>Bacillati</taxon>
        <taxon>Mycoplasmatota</taxon>
        <taxon>Mollicutes</taxon>
        <taxon>Candidatus Izemoplasmatales</taxon>
        <taxon>Candidatus Izemoplasmataceae</taxon>
        <taxon>Candidatus Xianfuyuplasma</taxon>
    </lineage>
</organism>
<dbReference type="InterPro" id="IPR004445">
    <property type="entry name" value="GltS"/>
</dbReference>
<dbReference type="PANTHER" id="PTHR36178:SF1">
    <property type="entry name" value="SODIUM_GLUTAMATE SYMPORTER"/>
    <property type="match status" value="1"/>
</dbReference>
<keyword evidence="3" id="KW-1185">Reference proteome</keyword>
<reference evidence="2 3" key="1">
    <citation type="submission" date="2020-02" db="EMBL/GenBank/DDBJ databases">
        <authorList>
            <person name="Zheng R.K."/>
            <person name="Sun C.M."/>
        </authorList>
    </citation>
    <scope>NUCLEOTIDE SEQUENCE [LARGE SCALE GENOMIC DNA]</scope>
    <source>
        <strain evidence="3">zrk13</strain>
    </source>
</reference>
<keyword evidence="1" id="KW-0472">Membrane</keyword>
<dbReference type="GO" id="GO:0016020">
    <property type="term" value="C:membrane"/>
    <property type="evidence" value="ECO:0007669"/>
    <property type="project" value="InterPro"/>
</dbReference>
<dbReference type="GO" id="GO:0015501">
    <property type="term" value="F:glutamate:sodium symporter activity"/>
    <property type="evidence" value="ECO:0007669"/>
    <property type="project" value="InterPro"/>
</dbReference>
<evidence type="ECO:0000256" key="1">
    <source>
        <dbReference type="SAM" id="Phobius"/>
    </source>
</evidence>
<feature type="transmembrane region" description="Helical" evidence="1">
    <location>
        <begin position="39"/>
        <end position="60"/>
    </location>
</feature>
<sequence>MFGLVENWELMNFFVYLGVLLFIAKIIKEKVPFLNKVIIPSALIAGTIGLILSDGFLNVINISQDRYILYEGSEAEVIEEGYDYEIILAEDAEDYSVDIDWEEYATNDQVIVQNVPARIDIIYETVYHALAIGFIALTLRRDKSKADKKVWSTGMVIVISYLLQAVIGAAVVFFLFKNIFLGAGLLLPLGFGQGPGLATSIGSGYAEGVGALSQGGALGATIASIGFLVGGVVGVISLNYLARKHNLVVDKFHREESSIKQSFEMETIQEIRVFDSLTMQIVIIFVIYAFVYLTLVALENYILPTMGDLGETFAGVFHGFNFLIGILYALLYRRILKYAEVKGKNVNFLTNNYVLSNISSIAFNFMIIAAVLTITIESIQQYYLLVIVMATVGAICTFAFLRWISHRIYKGEYEVHYFLAMFGMLTGTASTGLALLKGVDSDFKSPIAEEIVVGSGTAISMALPLFALLMFPGLAITSGNNIYNALVFIIPLTYGLILLGILLYINRKKS</sequence>
<keyword evidence="1" id="KW-0812">Transmembrane</keyword>
<feature type="transmembrane region" description="Helical" evidence="1">
    <location>
        <begin position="382"/>
        <end position="405"/>
    </location>
</feature>
<feature type="transmembrane region" description="Helical" evidence="1">
    <location>
        <begin position="417"/>
        <end position="439"/>
    </location>
</feature>
<feature type="transmembrane region" description="Helical" evidence="1">
    <location>
        <begin position="121"/>
        <end position="139"/>
    </location>
</feature>
<dbReference type="PANTHER" id="PTHR36178">
    <property type="entry name" value="SLR0625 PROTEIN"/>
    <property type="match status" value="1"/>
</dbReference>
<gene>
    <name evidence="2" type="ORF">G4Z02_04555</name>
</gene>
<proteinExistence type="predicted"/>
<feature type="transmembrane region" description="Helical" evidence="1">
    <location>
        <begin position="12"/>
        <end position="27"/>
    </location>
</feature>
<feature type="transmembrane region" description="Helical" evidence="1">
    <location>
        <begin position="217"/>
        <end position="242"/>
    </location>
</feature>
<accession>A0A7L7KQG6</accession>
<evidence type="ECO:0000313" key="2">
    <source>
        <dbReference type="EMBL" id="QMS85041.1"/>
    </source>
</evidence>